<organism evidence="2 3">
    <name type="scientific">Enterocloster bolteae (strain ATCC BAA-613 / DSM 15670 / CCUG 46953 / JCM 12243 / WAL 16351)</name>
    <name type="common">Clostridium bolteae</name>
    <dbReference type="NCBI Taxonomy" id="411902"/>
    <lineage>
        <taxon>Bacteria</taxon>
        <taxon>Bacillati</taxon>
        <taxon>Bacillota</taxon>
        <taxon>Clostridia</taxon>
        <taxon>Lachnospirales</taxon>
        <taxon>Lachnospiraceae</taxon>
        <taxon>Enterocloster</taxon>
    </lineage>
</organism>
<dbReference type="HOGENOM" id="CLU_3267950_0_0_9"/>
<accession>A8S1X3</accession>
<evidence type="ECO:0000256" key="1">
    <source>
        <dbReference type="SAM" id="MobiDB-lite"/>
    </source>
</evidence>
<proteinExistence type="predicted"/>
<evidence type="ECO:0000313" key="2">
    <source>
        <dbReference type="EMBL" id="EDP13633.1"/>
    </source>
</evidence>
<comment type="caution">
    <text evidence="2">The sequence shown here is derived from an EMBL/GenBank/DDBJ whole genome shotgun (WGS) entry which is preliminary data.</text>
</comment>
<feature type="region of interest" description="Disordered" evidence="1">
    <location>
        <begin position="1"/>
        <end position="24"/>
    </location>
</feature>
<reference evidence="2 3" key="2">
    <citation type="submission" date="2007-09" db="EMBL/GenBank/DDBJ databases">
        <title>Draft genome sequence of Clostridium bolteae (ATCC BAA-613).</title>
        <authorList>
            <person name="Sudarsanam P."/>
            <person name="Ley R."/>
            <person name="Guruge J."/>
            <person name="Turnbaugh P.J."/>
            <person name="Mahowald M."/>
            <person name="Liep D."/>
            <person name="Gordon J."/>
        </authorList>
    </citation>
    <scope>NUCLEOTIDE SEQUENCE [LARGE SCALE GENOMIC DNA]</scope>
    <source>
        <strain evidence="3">ATCC BAA-613 / DSM 15670 / CCUG 46953 / JCM 12243 / WAL 16351</strain>
    </source>
</reference>
<protein>
    <submittedName>
        <fullName evidence="2">Uncharacterized protein</fullName>
    </submittedName>
</protein>
<dbReference type="EMBL" id="ABCC02000047">
    <property type="protein sequence ID" value="EDP13633.1"/>
    <property type="molecule type" value="Genomic_DNA"/>
</dbReference>
<evidence type="ECO:0000313" key="3">
    <source>
        <dbReference type="Proteomes" id="UP000005396"/>
    </source>
</evidence>
<dbReference type="PaxDb" id="411902-CLOBOL_06198"/>
<gene>
    <name evidence="2" type="ORF">CLOBOL_06198</name>
</gene>
<dbReference type="AlphaFoldDB" id="A8S1X3"/>
<dbReference type="Proteomes" id="UP000005396">
    <property type="component" value="Unassembled WGS sequence"/>
</dbReference>
<sequence>MKNVHTYAASKKHERGAAKNSSSFFDTVYAGGRSGMSPKSS</sequence>
<name>A8S1X3_ENTBW</name>
<reference evidence="2 3" key="1">
    <citation type="submission" date="2007-08" db="EMBL/GenBank/DDBJ databases">
        <authorList>
            <person name="Fulton L."/>
            <person name="Clifton S."/>
            <person name="Fulton B."/>
            <person name="Xu J."/>
            <person name="Minx P."/>
            <person name="Pepin K.H."/>
            <person name="Johnson M."/>
            <person name="Thiruvilangam P."/>
            <person name="Bhonagiri V."/>
            <person name="Nash W.E."/>
            <person name="Mardis E.R."/>
            <person name="Wilson R.K."/>
        </authorList>
    </citation>
    <scope>NUCLEOTIDE SEQUENCE [LARGE SCALE GENOMIC DNA]</scope>
    <source>
        <strain evidence="3">ATCC BAA-613 / DSM 15670 / CCUG 46953 / JCM 12243 / WAL 16351</strain>
    </source>
</reference>